<evidence type="ECO:0000259" key="3">
    <source>
        <dbReference type="PROSITE" id="PS50215"/>
    </source>
</evidence>
<dbReference type="InterPro" id="IPR001590">
    <property type="entry name" value="Peptidase_M12B"/>
</dbReference>
<keyword evidence="2" id="KW-0732">Signal</keyword>
<reference evidence="4" key="1">
    <citation type="journal article" date="2015" name="Sci. Rep.">
        <title>Tissue- and time-dependent transcription in Ixodes ricinus salivary glands and midguts when blood feeding on the vertebrate host.</title>
        <authorList>
            <person name="Kotsyfakis M."/>
            <person name="Schwarz A."/>
            <person name="Erhart J."/>
            <person name="Ribeiro J.M."/>
        </authorList>
    </citation>
    <scope>NUCLEOTIDE SEQUENCE</scope>
    <source>
        <tissue evidence="4">Salivary gland and midgut</tissue>
    </source>
</reference>
<evidence type="ECO:0000256" key="2">
    <source>
        <dbReference type="SAM" id="SignalP"/>
    </source>
</evidence>
<dbReference type="PROSITE" id="PS50215">
    <property type="entry name" value="ADAM_MEPRO"/>
    <property type="match status" value="1"/>
</dbReference>
<comment type="caution">
    <text evidence="1">Lacks conserved residue(s) required for the propagation of feature annotation.</text>
</comment>
<evidence type="ECO:0000313" key="4">
    <source>
        <dbReference type="EMBL" id="JAB71746.1"/>
    </source>
</evidence>
<dbReference type="Gene3D" id="3.40.390.10">
    <property type="entry name" value="Collagenase (Catalytic Domain)"/>
    <property type="match status" value="1"/>
</dbReference>
<name>V5ID16_IXORI</name>
<dbReference type="GO" id="GO:0006508">
    <property type="term" value="P:proteolysis"/>
    <property type="evidence" value="ECO:0007669"/>
    <property type="project" value="UniProtKB-KW"/>
</dbReference>
<feature type="chain" id="PRO_5004736681" evidence="2">
    <location>
        <begin position="19"/>
        <end position="284"/>
    </location>
</feature>
<dbReference type="EMBL" id="GANP01012722">
    <property type="protein sequence ID" value="JAB71746.1"/>
    <property type="molecule type" value="mRNA"/>
</dbReference>
<evidence type="ECO:0000256" key="1">
    <source>
        <dbReference type="PROSITE-ProRule" id="PRU00276"/>
    </source>
</evidence>
<proteinExistence type="evidence at transcript level"/>
<keyword evidence="4" id="KW-0645">Protease</keyword>
<dbReference type="GO" id="GO:0004222">
    <property type="term" value="F:metalloendopeptidase activity"/>
    <property type="evidence" value="ECO:0007669"/>
    <property type="project" value="InterPro"/>
</dbReference>
<feature type="signal peptide" evidence="2">
    <location>
        <begin position="1"/>
        <end position="18"/>
    </location>
</feature>
<feature type="domain" description="Peptidase M12B" evidence="3">
    <location>
        <begin position="48"/>
        <end position="270"/>
    </location>
</feature>
<accession>V5ID16</accession>
<keyword evidence="4" id="KW-0378">Hydrolase</keyword>
<protein>
    <submittedName>
        <fullName evidence="4">Putative tick metalloprotease</fullName>
    </submittedName>
</protein>
<dbReference type="AlphaFoldDB" id="V5ID16"/>
<keyword evidence="4" id="KW-0482">Metalloprotease</keyword>
<sequence length="284" mass="31560">MVLLKALLVLCFVAYGTSLNADLHGDAKTNSETSLIRIKRGISVGGSAQLELYILYSKGHKEHLMEKKGVLKYLSTFVKKINDIFQTQKRILDVTFKLVHASLWEPKMVHMYAEKLKTKLKKYAMKLETSWTKTHHGEPISAFLFLTTQHIINETGNSQTVAGIYGRIGGICLTGEKVAAATDDASYSGVKYAAIQLSFLMGAVYDGQRPPGNEFVKGSDGAEYCNPKDGFLMGEWDKDEKNSSMLSICTPDQHIFGLRQRGVGCFGTTQQKKKSVQKFKELTS</sequence>
<organism evidence="4">
    <name type="scientific">Ixodes ricinus</name>
    <name type="common">Common tick</name>
    <name type="synonym">Acarus ricinus</name>
    <dbReference type="NCBI Taxonomy" id="34613"/>
    <lineage>
        <taxon>Eukaryota</taxon>
        <taxon>Metazoa</taxon>
        <taxon>Ecdysozoa</taxon>
        <taxon>Arthropoda</taxon>
        <taxon>Chelicerata</taxon>
        <taxon>Arachnida</taxon>
        <taxon>Acari</taxon>
        <taxon>Parasitiformes</taxon>
        <taxon>Ixodida</taxon>
        <taxon>Ixodoidea</taxon>
        <taxon>Ixodidae</taxon>
        <taxon>Ixodinae</taxon>
        <taxon>Ixodes</taxon>
    </lineage>
</organism>
<dbReference type="InterPro" id="IPR024079">
    <property type="entry name" value="MetalloPept_cat_dom_sf"/>
</dbReference>